<evidence type="ECO:0000256" key="1">
    <source>
        <dbReference type="ARBA" id="ARBA00009191"/>
    </source>
</evidence>
<evidence type="ECO:0000259" key="4">
    <source>
        <dbReference type="Pfam" id="PF03088"/>
    </source>
</evidence>
<dbReference type="Proteomes" id="UP000005801">
    <property type="component" value="Unassembled WGS sequence"/>
</dbReference>
<dbReference type="Pfam" id="PF20067">
    <property type="entry name" value="SSL_N"/>
    <property type="match status" value="1"/>
</dbReference>
<dbReference type="InterPro" id="IPR018119">
    <property type="entry name" value="Strictosidine_synth_cons-reg"/>
</dbReference>
<evidence type="ECO:0000313" key="6">
    <source>
        <dbReference type="Proteomes" id="UP000005801"/>
    </source>
</evidence>
<dbReference type="Pfam" id="PF03088">
    <property type="entry name" value="Str_synth"/>
    <property type="match status" value="1"/>
</dbReference>
<dbReference type="PANTHER" id="PTHR10426:SF88">
    <property type="entry name" value="ADIPOCYTE PLASMA MEMBRANE-ASSOCIATED PROTEIN HEMOMUCIN-RELATED"/>
    <property type="match status" value="1"/>
</dbReference>
<evidence type="ECO:0000256" key="3">
    <source>
        <dbReference type="ARBA" id="ARBA00023180"/>
    </source>
</evidence>
<gene>
    <name evidence="5" type="ORF">PPSIR1_08686</name>
</gene>
<dbReference type="PANTHER" id="PTHR10426">
    <property type="entry name" value="STRICTOSIDINE SYNTHASE-RELATED"/>
    <property type="match status" value="1"/>
</dbReference>
<protein>
    <submittedName>
        <fullName evidence="5">Putative enzyme</fullName>
    </submittedName>
</protein>
<dbReference type="Gene3D" id="2.120.10.30">
    <property type="entry name" value="TolB, C-terminal domain"/>
    <property type="match status" value="1"/>
</dbReference>
<dbReference type="SUPFAM" id="SSF63829">
    <property type="entry name" value="Calcium-dependent phosphotriesterase"/>
    <property type="match status" value="1"/>
</dbReference>
<comment type="caution">
    <text evidence="5">The sequence shown here is derived from an EMBL/GenBank/DDBJ whole genome shotgun (WGS) entry which is preliminary data.</text>
</comment>
<evidence type="ECO:0000313" key="5">
    <source>
        <dbReference type="EMBL" id="EDM78248.1"/>
    </source>
</evidence>
<name>A6G7B4_9BACT</name>
<keyword evidence="3" id="KW-0325">Glycoprotein</keyword>
<dbReference type="STRING" id="391625.PPSIR1_08686"/>
<proteinExistence type="inferred from homology"/>
<accession>A6G7B4</accession>
<dbReference type="AlphaFoldDB" id="A6G7B4"/>
<evidence type="ECO:0000256" key="2">
    <source>
        <dbReference type="ARBA" id="ARBA00022553"/>
    </source>
</evidence>
<dbReference type="eggNOG" id="COG3386">
    <property type="taxonomic scope" value="Bacteria"/>
</dbReference>
<comment type="similarity">
    <text evidence="1">Belongs to the strictosidine synthase family.</text>
</comment>
<sequence>MPVRPFEPQPWTAPPAPALAGPFEVNDRLGQARLIPVGDEGPEDVVVDAQGFAYTGTHDGHVLRIDPSGSVSPFAEVGGRPLGLELHGEDLLVCNADLGLQLVSPSGAVKPLLDGFDGEKFLLTNNASVASDGTIYFTVSSARWSLEVYVNDLLEGHPTGRAFARAPDGSLRVCVDQLLFANGVALDAAQQSVFVAETGKYRVHRHWLAGPKAGQTERFLDNLPGFPDNLSFDAGVLWVALASPRQKLVDFMGPRGWLRKLSYRLPDALKPAPVRHGIVLGYDESGRLVHNLQASSGKVAITTGARFFDGSLYVGSLSEPHVAVLKL</sequence>
<keyword evidence="6" id="KW-1185">Reference proteome</keyword>
<keyword evidence="2" id="KW-0597">Phosphoprotein</keyword>
<dbReference type="GO" id="GO:0012505">
    <property type="term" value="C:endomembrane system"/>
    <property type="evidence" value="ECO:0007669"/>
    <property type="project" value="TreeGrafter"/>
</dbReference>
<dbReference type="GO" id="GO:0016787">
    <property type="term" value="F:hydrolase activity"/>
    <property type="evidence" value="ECO:0007669"/>
    <property type="project" value="TreeGrafter"/>
</dbReference>
<organism evidence="5 6">
    <name type="scientific">Plesiocystis pacifica SIR-1</name>
    <dbReference type="NCBI Taxonomy" id="391625"/>
    <lineage>
        <taxon>Bacteria</taxon>
        <taxon>Pseudomonadati</taxon>
        <taxon>Myxococcota</taxon>
        <taxon>Polyangia</taxon>
        <taxon>Nannocystales</taxon>
        <taxon>Nannocystaceae</taxon>
        <taxon>Plesiocystis</taxon>
    </lineage>
</organism>
<feature type="domain" description="Strictosidine synthase conserved region" evidence="4">
    <location>
        <begin position="127"/>
        <end position="210"/>
    </location>
</feature>
<dbReference type="EMBL" id="ABCS01000033">
    <property type="protein sequence ID" value="EDM78248.1"/>
    <property type="molecule type" value="Genomic_DNA"/>
</dbReference>
<dbReference type="InterPro" id="IPR011042">
    <property type="entry name" value="6-blade_b-propeller_TolB-like"/>
</dbReference>
<reference evidence="5 6" key="1">
    <citation type="submission" date="2007-06" db="EMBL/GenBank/DDBJ databases">
        <authorList>
            <person name="Shimkets L."/>
            <person name="Ferriera S."/>
            <person name="Johnson J."/>
            <person name="Kravitz S."/>
            <person name="Beeson K."/>
            <person name="Sutton G."/>
            <person name="Rogers Y.-H."/>
            <person name="Friedman R."/>
            <person name="Frazier M."/>
            <person name="Venter J.C."/>
        </authorList>
    </citation>
    <scope>NUCLEOTIDE SEQUENCE [LARGE SCALE GENOMIC DNA]</scope>
    <source>
        <strain evidence="5 6">SIR-1</strain>
    </source>
</reference>